<sequence>MHQFEKATSVRIFRSRLLVLTSAVVLSLVSAVAAMLISQGISSQEDSGQTPRTTYATATSAGIYIPMLEILGIHIPMWEAGNGTGTPESGPIRA</sequence>
<dbReference type="Proteomes" id="UP000268652">
    <property type="component" value="Unassembled WGS sequence"/>
</dbReference>
<evidence type="ECO:0000313" key="2">
    <source>
        <dbReference type="EMBL" id="RKN20323.1"/>
    </source>
</evidence>
<protein>
    <submittedName>
        <fullName evidence="1">Uncharacterized protein</fullName>
    </submittedName>
</protein>
<dbReference type="AlphaFoldDB" id="A0A3A9VR62"/>
<accession>A0A3A9VR62</accession>
<comment type="caution">
    <text evidence="1">The sequence shown here is derived from an EMBL/GenBank/DDBJ whole genome shotgun (WGS) entry which is preliminary data.</text>
</comment>
<name>A0A3A9VR62_9ACTN</name>
<keyword evidence="3" id="KW-1185">Reference proteome</keyword>
<evidence type="ECO:0000313" key="3">
    <source>
        <dbReference type="Proteomes" id="UP000268652"/>
    </source>
</evidence>
<gene>
    <name evidence="2" type="ORF">D7318_19470</name>
    <name evidence="1" type="ORF">D7319_31350</name>
</gene>
<dbReference type="EMBL" id="RBDX01000048">
    <property type="protein sequence ID" value="RKN03515.1"/>
    <property type="molecule type" value="Genomic_DNA"/>
</dbReference>
<evidence type="ECO:0000313" key="1">
    <source>
        <dbReference type="EMBL" id="RKN03515.1"/>
    </source>
</evidence>
<dbReference type="EMBL" id="RBDY01000014">
    <property type="protein sequence ID" value="RKN20323.1"/>
    <property type="molecule type" value="Genomic_DNA"/>
</dbReference>
<evidence type="ECO:0000313" key="4">
    <source>
        <dbReference type="Proteomes" id="UP000275024"/>
    </source>
</evidence>
<proteinExistence type="predicted"/>
<reference evidence="3 4" key="1">
    <citation type="submission" date="2018-09" db="EMBL/GenBank/DDBJ databases">
        <title>Streptomyces sp. nov. DS1-2, an endophytic actinomycete isolated from roots of Dendrobium scabrilingue.</title>
        <authorList>
            <person name="Kuncharoen N."/>
            <person name="Kudo T."/>
            <person name="Ohkuma M."/>
            <person name="Yuki M."/>
            <person name="Tanasupawat S."/>
        </authorList>
    </citation>
    <scope>NUCLEOTIDE SEQUENCE [LARGE SCALE GENOMIC DNA]</scope>
    <source>
        <strain evidence="1 4">AZ1-7</strain>
        <strain evidence="2 3">DS1-2</strain>
    </source>
</reference>
<dbReference type="Proteomes" id="UP000275024">
    <property type="component" value="Unassembled WGS sequence"/>
</dbReference>
<organism evidence="1 4">
    <name type="scientific">Streptomyces radicis</name>
    <dbReference type="NCBI Taxonomy" id="1750517"/>
    <lineage>
        <taxon>Bacteria</taxon>
        <taxon>Bacillati</taxon>
        <taxon>Actinomycetota</taxon>
        <taxon>Actinomycetes</taxon>
        <taxon>Kitasatosporales</taxon>
        <taxon>Streptomycetaceae</taxon>
        <taxon>Streptomyces</taxon>
    </lineage>
</organism>